<feature type="modified residue" description="4-aspartylphosphate" evidence="2">
    <location>
        <position position="56"/>
    </location>
</feature>
<dbReference type="GO" id="GO:0000160">
    <property type="term" value="P:phosphorelay signal transduction system"/>
    <property type="evidence" value="ECO:0007669"/>
    <property type="project" value="InterPro"/>
</dbReference>
<dbReference type="OrthoDB" id="9786548at2"/>
<dbReference type="RefSeq" id="WP_085444464.1">
    <property type="nucleotide sequence ID" value="NZ_LVJN01000020.1"/>
</dbReference>
<dbReference type="AlphaFoldDB" id="A0A1Y2K2X2"/>
<dbReference type="SUPFAM" id="SSF52172">
    <property type="entry name" value="CheY-like"/>
    <property type="match status" value="1"/>
</dbReference>
<name>A0A1Y2K2X2_9PROT</name>
<dbReference type="Proteomes" id="UP000194003">
    <property type="component" value="Unassembled WGS sequence"/>
</dbReference>
<dbReference type="InterPro" id="IPR001789">
    <property type="entry name" value="Sig_transdc_resp-reg_receiver"/>
</dbReference>
<dbReference type="PANTHER" id="PTHR44591">
    <property type="entry name" value="STRESS RESPONSE REGULATOR PROTEIN 1"/>
    <property type="match status" value="1"/>
</dbReference>
<gene>
    <name evidence="4" type="primary">afsQ1</name>
    <name evidence="4" type="ORF">MAIT1_02033</name>
</gene>
<evidence type="ECO:0000313" key="5">
    <source>
        <dbReference type="Proteomes" id="UP000194003"/>
    </source>
</evidence>
<dbReference type="CDD" id="cd00156">
    <property type="entry name" value="REC"/>
    <property type="match status" value="1"/>
</dbReference>
<proteinExistence type="predicted"/>
<keyword evidence="5" id="KW-1185">Reference proteome</keyword>
<evidence type="ECO:0000313" key="4">
    <source>
        <dbReference type="EMBL" id="OSM01966.1"/>
    </source>
</evidence>
<dbReference type="PANTHER" id="PTHR44591:SF3">
    <property type="entry name" value="RESPONSE REGULATORY DOMAIN-CONTAINING PROTEIN"/>
    <property type="match status" value="1"/>
</dbReference>
<evidence type="ECO:0000256" key="1">
    <source>
        <dbReference type="ARBA" id="ARBA00022553"/>
    </source>
</evidence>
<dbReference type="PROSITE" id="PS50110">
    <property type="entry name" value="RESPONSE_REGULATORY"/>
    <property type="match status" value="1"/>
</dbReference>
<feature type="domain" description="Response regulatory" evidence="3">
    <location>
        <begin position="7"/>
        <end position="123"/>
    </location>
</feature>
<evidence type="ECO:0000256" key="2">
    <source>
        <dbReference type="PROSITE-ProRule" id="PRU00169"/>
    </source>
</evidence>
<keyword evidence="1 2" id="KW-0597">Phosphoprotein</keyword>
<reference evidence="4 5" key="1">
    <citation type="journal article" date="2016" name="BMC Genomics">
        <title>Combined genomic and structural analyses of a cultured magnetotactic bacterium reveals its niche adaptation to a dynamic environment.</title>
        <authorList>
            <person name="Araujo A.C."/>
            <person name="Morillo V."/>
            <person name="Cypriano J."/>
            <person name="Teixeira L.C."/>
            <person name="Leao P."/>
            <person name="Lyra S."/>
            <person name="Almeida L.G."/>
            <person name="Bazylinski D.A."/>
            <person name="Vasconcellos A.T."/>
            <person name="Abreu F."/>
            <person name="Lins U."/>
        </authorList>
    </citation>
    <scope>NUCLEOTIDE SEQUENCE [LARGE SCALE GENOMIC DNA]</scope>
    <source>
        <strain evidence="4 5">IT-1</strain>
    </source>
</reference>
<dbReference type="InterPro" id="IPR050595">
    <property type="entry name" value="Bact_response_regulator"/>
</dbReference>
<dbReference type="SMART" id="SM00448">
    <property type="entry name" value="REC"/>
    <property type="match status" value="1"/>
</dbReference>
<accession>A0A1Y2K2X2</accession>
<protein>
    <submittedName>
        <fullName evidence="4">Putative Transcriptional regulatory protein AfsQ1</fullName>
    </submittedName>
</protein>
<dbReference type="STRING" id="1434232.MAIT1_02033"/>
<comment type="caution">
    <text evidence="4">The sequence shown here is derived from an EMBL/GenBank/DDBJ whole genome shotgun (WGS) entry which is preliminary data.</text>
</comment>
<organism evidence="4 5">
    <name type="scientific">Magnetofaba australis IT-1</name>
    <dbReference type="NCBI Taxonomy" id="1434232"/>
    <lineage>
        <taxon>Bacteria</taxon>
        <taxon>Pseudomonadati</taxon>
        <taxon>Pseudomonadota</taxon>
        <taxon>Magnetococcia</taxon>
        <taxon>Magnetococcales</taxon>
        <taxon>Magnetococcaceae</taxon>
        <taxon>Magnetofaba</taxon>
    </lineage>
</organism>
<dbReference type="EMBL" id="LVJN01000020">
    <property type="protein sequence ID" value="OSM01966.1"/>
    <property type="molecule type" value="Genomic_DNA"/>
</dbReference>
<dbReference type="Pfam" id="PF00072">
    <property type="entry name" value="Response_reg"/>
    <property type="match status" value="1"/>
</dbReference>
<dbReference type="Gene3D" id="3.40.50.2300">
    <property type="match status" value="1"/>
</dbReference>
<evidence type="ECO:0000259" key="3">
    <source>
        <dbReference type="PROSITE" id="PS50110"/>
    </source>
</evidence>
<sequence>MNRSQPHILIVEDDSDTAILTAKKLNSAGYETTIAASGEEGVEKFAANAPDLVLMDANLPGTNGYEATERILALPQKRHVPVIMVTGMDSEDAVEQAFHSGAVEVILKPVNWAILTNRVAMTIKYYNLQRDLAFAHGELKRQMGEKEAELVLANALLEEQA</sequence>
<dbReference type="InterPro" id="IPR011006">
    <property type="entry name" value="CheY-like_superfamily"/>
</dbReference>